<name>A0A0B5CM28_NEIEG</name>
<feature type="chain" id="PRO_5002099630" description="FG-GAP repeat protein" evidence="1">
    <location>
        <begin position="19"/>
        <end position="195"/>
    </location>
</feature>
<evidence type="ECO:0000256" key="1">
    <source>
        <dbReference type="SAM" id="SignalP"/>
    </source>
</evidence>
<dbReference type="NCBIfam" id="NF047539">
    <property type="entry name" value="XAC2610_fam"/>
    <property type="match status" value="1"/>
</dbReference>
<sequence>MKHIIPALLLAAFVPAFAADSAVSTTDTAPVATYTVPTPAGFPFAVETQILPPDDTYQVDTYQVKITDQETGKVQIIEDLIDFGPLKEKISGLVNIQDYNGDGHPDIAVRIVGAYTQSADELYLFNPATRQFQTPPPLQGIAIVGNVEVIRKGCIRVEYKSSIMDYDEEDYCWKNGGWEMLRLKNTNAHKKPKGK</sequence>
<keyword evidence="3" id="KW-1185">Reference proteome</keyword>
<reference evidence="3" key="1">
    <citation type="submission" date="2014-05" db="EMBL/GenBank/DDBJ databases">
        <title>Complete Genome sequence of Neisseria elongata subsp. glycolytica.</title>
        <authorList>
            <person name="Veyrier F.J."/>
            <person name="Taha M.-K."/>
        </authorList>
    </citation>
    <scope>NUCLEOTIDE SEQUENCE [LARGE SCALE GENOMIC DNA]</scope>
    <source>
        <strain evidence="3">ATCC 29315</strain>
    </source>
</reference>
<evidence type="ECO:0000313" key="3">
    <source>
        <dbReference type="Proteomes" id="UP000031392"/>
    </source>
</evidence>
<dbReference type="PATRIC" id="fig|546263.7.peg.1132"/>
<accession>A0A0B5CM28</accession>
<dbReference type="KEGG" id="nel:NELON_05315"/>
<dbReference type="Proteomes" id="UP000031392">
    <property type="component" value="Chromosome"/>
</dbReference>
<keyword evidence="1" id="KW-0732">Signal</keyword>
<feature type="signal peptide" evidence="1">
    <location>
        <begin position="1"/>
        <end position="18"/>
    </location>
</feature>
<protein>
    <recommendedName>
        <fullName evidence="4">FG-GAP repeat protein</fullName>
    </recommendedName>
</protein>
<dbReference type="SUPFAM" id="SSF69318">
    <property type="entry name" value="Integrin alpha N-terminal domain"/>
    <property type="match status" value="1"/>
</dbReference>
<evidence type="ECO:0008006" key="4">
    <source>
        <dbReference type="Google" id="ProtNLM"/>
    </source>
</evidence>
<proteinExistence type="predicted"/>
<evidence type="ECO:0000313" key="2">
    <source>
        <dbReference type="EMBL" id="AJE18369.1"/>
    </source>
</evidence>
<dbReference type="InterPro" id="IPR028994">
    <property type="entry name" value="Integrin_alpha_N"/>
</dbReference>
<dbReference type="RefSeq" id="WP_041961357.1">
    <property type="nucleotide sequence ID" value="NZ_CP007726.1"/>
</dbReference>
<dbReference type="AlphaFoldDB" id="A0A0B5CM28"/>
<gene>
    <name evidence="2" type="ORF">NELON_05315</name>
</gene>
<organism evidence="2 3">
    <name type="scientific">Neisseria elongata subsp. glycolytica ATCC 29315</name>
    <dbReference type="NCBI Taxonomy" id="546263"/>
    <lineage>
        <taxon>Bacteria</taxon>
        <taxon>Pseudomonadati</taxon>
        <taxon>Pseudomonadota</taxon>
        <taxon>Betaproteobacteria</taxon>
        <taxon>Neisseriales</taxon>
        <taxon>Neisseriaceae</taxon>
        <taxon>Neisseria</taxon>
    </lineage>
</organism>
<reference evidence="2 3" key="2">
    <citation type="journal article" date="2015" name="PLoS Genet.">
        <title>Common Cell Shape Evolution of Two Nasopharyngeal Pathogens.</title>
        <authorList>
            <person name="Veyrier F.J."/>
            <person name="Biais N."/>
            <person name="Morales P."/>
            <person name="Belkacem N."/>
            <person name="Guilhen C."/>
            <person name="Ranjeva S."/>
            <person name="Sismeiro O."/>
            <person name="Pehau-Arnaudet G."/>
            <person name="Rocha E.P."/>
            <person name="Werts C."/>
            <person name="Taha M.K."/>
            <person name="Boneca I.G."/>
        </authorList>
    </citation>
    <scope>NUCLEOTIDE SEQUENCE [LARGE SCALE GENOMIC DNA]</scope>
    <source>
        <strain evidence="2 3">ATCC 29315</strain>
    </source>
</reference>
<dbReference type="EMBL" id="CP007726">
    <property type="protein sequence ID" value="AJE18369.1"/>
    <property type="molecule type" value="Genomic_DNA"/>
</dbReference>
<dbReference type="InterPro" id="IPR058087">
    <property type="entry name" value="XAC2610_dom"/>
</dbReference>
<dbReference type="HOGENOM" id="CLU_1453007_0_0_4"/>